<keyword evidence="1" id="KW-0862">Zinc</keyword>
<proteinExistence type="predicted"/>
<sequence length="268" mass="30762">MDRYRPAHRPEPYGYRPRTKQRQEPHPRPSRPRSRSDRYKEYDTYTPACRSPSRPRLFPQSSPTYPEPTPGYTDYEFASQRLRHRNKSIDVSLPKHFVAPITCFFWHHFGRCNKRDEDCAYAHWDTGYLAAAPINIVSATGSGGCLPSRSMPGDPPYNHAQDLWIADKSSTESVAGTKARDPTVHTSGPSSTNLTEGTEVLHVRQERLRLKEKSFEKRVEDLEKSVRLREQEVQKREKRVASMEAVQNAKAGCSSWVCEKCGQQGEWP</sequence>
<evidence type="ECO:0000256" key="3">
    <source>
        <dbReference type="SAM" id="MobiDB-lite"/>
    </source>
</evidence>
<dbReference type="InterPro" id="IPR000571">
    <property type="entry name" value="Znf_CCCH"/>
</dbReference>
<feature type="compositionally biased region" description="Basic and acidic residues" evidence="3">
    <location>
        <begin position="1"/>
        <end position="11"/>
    </location>
</feature>
<evidence type="ECO:0000313" key="6">
    <source>
        <dbReference type="Proteomes" id="UP000800094"/>
    </source>
</evidence>
<dbReference type="AlphaFoldDB" id="A0A6A6IDG6"/>
<name>A0A6A6IDG6_9PLEO</name>
<dbReference type="OrthoDB" id="1918685at2759"/>
<feature type="region of interest" description="Disordered" evidence="3">
    <location>
        <begin position="1"/>
        <end position="73"/>
    </location>
</feature>
<keyword evidence="2" id="KW-0175">Coiled coil</keyword>
<dbReference type="GO" id="GO:0008270">
    <property type="term" value="F:zinc ion binding"/>
    <property type="evidence" value="ECO:0007669"/>
    <property type="project" value="UniProtKB-KW"/>
</dbReference>
<keyword evidence="6" id="KW-1185">Reference proteome</keyword>
<evidence type="ECO:0000313" key="5">
    <source>
        <dbReference type="EMBL" id="KAF2248259.1"/>
    </source>
</evidence>
<feature type="domain" description="C3H1-type" evidence="4">
    <location>
        <begin position="97"/>
        <end position="126"/>
    </location>
</feature>
<feature type="compositionally biased region" description="Basic and acidic residues" evidence="3">
    <location>
        <begin position="34"/>
        <end position="43"/>
    </location>
</feature>
<feature type="compositionally biased region" description="Polar residues" evidence="3">
    <location>
        <begin position="184"/>
        <end position="194"/>
    </location>
</feature>
<gene>
    <name evidence="5" type="ORF">BU26DRAFT_605758</name>
</gene>
<keyword evidence="1" id="KW-0863">Zinc-finger</keyword>
<evidence type="ECO:0000259" key="4">
    <source>
        <dbReference type="PROSITE" id="PS50103"/>
    </source>
</evidence>
<dbReference type="EMBL" id="ML987196">
    <property type="protein sequence ID" value="KAF2248259.1"/>
    <property type="molecule type" value="Genomic_DNA"/>
</dbReference>
<feature type="zinc finger region" description="C3H1-type" evidence="1">
    <location>
        <begin position="97"/>
        <end position="126"/>
    </location>
</feature>
<organism evidence="5 6">
    <name type="scientific">Trematosphaeria pertusa</name>
    <dbReference type="NCBI Taxonomy" id="390896"/>
    <lineage>
        <taxon>Eukaryota</taxon>
        <taxon>Fungi</taxon>
        <taxon>Dikarya</taxon>
        <taxon>Ascomycota</taxon>
        <taxon>Pezizomycotina</taxon>
        <taxon>Dothideomycetes</taxon>
        <taxon>Pleosporomycetidae</taxon>
        <taxon>Pleosporales</taxon>
        <taxon>Massarineae</taxon>
        <taxon>Trematosphaeriaceae</taxon>
        <taxon>Trematosphaeria</taxon>
    </lineage>
</organism>
<dbReference type="PROSITE" id="PS50103">
    <property type="entry name" value="ZF_C3H1"/>
    <property type="match status" value="1"/>
</dbReference>
<feature type="region of interest" description="Disordered" evidence="3">
    <location>
        <begin position="171"/>
        <end position="194"/>
    </location>
</feature>
<dbReference type="RefSeq" id="XP_033683263.1">
    <property type="nucleotide sequence ID" value="XM_033835617.1"/>
</dbReference>
<accession>A0A6A6IDG6</accession>
<reference evidence="5" key="1">
    <citation type="journal article" date="2020" name="Stud. Mycol.">
        <title>101 Dothideomycetes genomes: a test case for predicting lifestyles and emergence of pathogens.</title>
        <authorList>
            <person name="Haridas S."/>
            <person name="Albert R."/>
            <person name="Binder M."/>
            <person name="Bloem J."/>
            <person name="Labutti K."/>
            <person name="Salamov A."/>
            <person name="Andreopoulos B."/>
            <person name="Baker S."/>
            <person name="Barry K."/>
            <person name="Bills G."/>
            <person name="Bluhm B."/>
            <person name="Cannon C."/>
            <person name="Castanera R."/>
            <person name="Culley D."/>
            <person name="Daum C."/>
            <person name="Ezra D."/>
            <person name="Gonzalez J."/>
            <person name="Henrissat B."/>
            <person name="Kuo A."/>
            <person name="Liang C."/>
            <person name="Lipzen A."/>
            <person name="Lutzoni F."/>
            <person name="Magnuson J."/>
            <person name="Mondo S."/>
            <person name="Nolan M."/>
            <person name="Ohm R."/>
            <person name="Pangilinan J."/>
            <person name="Park H.-J."/>
            <person name="Ramirez L."/>
            <person name="Alfaro M."/>
            <person name="Sun H."/>
            <person name="Tritt A."/>
            <person name="Yoshinaga Y."/>
            <person name="Zwiers L.-H."/>
            <person name="Turgeon B."/>
            <person name="Goodwin S."/>
            <person name="Spatafora J."/>
            <person name="Crous P."/>
            <person name="Grigoriev I."/>
        </authorList>
    </citation>
    <scope>NUCLEOTIDE SEQUENCE</scope>
    <source>
        <strain evidence="5">CBS 122368</strain>
    </source>
</reference>
<keyword evidence="1" id="KW-0479">Metal-binding</keyword>
<feature type="coiled-coil region" evidence="2">
    <location>
        <begin position="205"/>
        <end position="239"/>
    </location>
</feature>
<evidence type="ECO:0000256" key="2">
    <source>
        <dbReference type="SAM" id="Coils"/>
    </source>
</evidence>
<dbReference type="Proteomes" id="UP000800094">
    <property type="component" value="Unassembled WGS sequence"/>
</dbReference>
<dbReference type="GeneID" id="54588947"/>
<protein>
    <recommendedName>
        <fullName evidence="4">C3H1-type domain-containing protein</fullName>
    </recommendedName>
</protein>
<evidence type="ECO:0000256" key="1">
    <source>
        <dbReference type="PROSITE-ProRule" id="PRU00723"/>
    </source>
</evidence>